<evidence type="ECO:0000256" key="10">
    <source>
        <dbReference type="ARBA" id="ARBA00049131"/>
    </source>
</evidence>
<name>A0A840UTU6_9BACT</name>
<proteinExistence type="inferred from homology"/>
<accession>A0A840UTU6</accession>
<keyword evidence="5" id="KW-0479">Metal-binding</keyword>
<dbReference type="InterPro" id="IPR036280">
    <property type="entry name" value="Multihaem_cyt_sf"/>
</dbReference>
<dbReference type="Gene3D" id="1.10.1130.10">
    <property type="entry name" value="Flavocytochrome C3, Chain A"/>
    <property type="match status" value="1"/>
</dbReference>
<evidence type="ECO:0000313" key="13">
    <source>
        <dbReference type="Proteomes" id="UP000539642"/>
    </source>
</evidence>
<comment type="subcellular location">
    <subcellularLocation>
        <location evidence="1">Cell envelope</location>
    </subcellularLocation>
</comment>
<dbReference type="Proteomes" id="UP000539642">
    <property type="component" value="Unassembled WGS sequence"/>
</dbReference>
<dbReference type="PIRSF" id="PIRSF000243">
    <property type="entry name" value="Cyt_c552"/>
    <property type="match status" value="1"/>
</dbReference>
<gene>
    <name evidence="12" type="ORF">HNQ81_002856</name>
</gene>
<feature type="chain" id="PRO_5032339618" description="nitrite reductase (cytochrome; ammonia-forming)" evidence="11">
    <location>
        <begin position="30"/>
        <end position="523"/>
    </location>
</feature>
<sequence>MRNQRTMTAIVTMSLALVLALAGCSSEPAEPQTPQFKTKLATDEIRNSAFKAEFPLHYETYERNNESEIMTEYGGSVPYNKHDNVNPLPEGYKHAQPYLKNLWLGYPFSYEYRAARGHTHAMKDILNIDRLNRYGEKAGLPATCWNCKTAKMNVWLKAEGDGFWAKDFNQFRDQVDLADDTIGCANCHDPSNMELRLYSVPLQDYLKASGKDFKTLPRNDQRALVCGQCHVEYYFQDKSFGPAKKPVFPWTEGMDPEQVYTYYKTKGDTTIPGFEGNFVDWVHPVSQTPMLKAQHPEYETWQNGIHGAAGVTCADCHMSYTRLDGKKKMSNHHWTSPLKDPELRACRQCHTDKSPDYLRERVLFTQDKVWEQLLIAQEISVKAHEAIRLAAEFAGDKPANYDQLMIDAREMCRKGQFFWDLISAENSVGFHNPTKALNTLAQSQRYSQQAVDIAVEAAAFTTGQALAGDIKKIVPPIMKHSRELQMDPAHLASHPWFKYLPLLPKAEKVWDENRRLVPAAASN</sequence>
<dbReference type="AlphaFoldDB" id="A0A840UTU6"/>
<keyword evidence="8 12" id="KW-0560">Oxidoreductase</keyword>
<dbReference type="PANTHER" id="PTHR30633:SF0">
    <property type="entry name" value="CYTOCHROME C-552"/>
    <property type="match status" value="1"/>
</dbReference>
<keyword evidence="4" id="KW-0349">Heme</keyword>
<evidence type="ECO:0000256" key="5">
    <source>
        <dbReference type="ARBA" id="ARBA00022723"/>
    </source>
</evidence>
<evidence type="ECO:0000256" key="2">
    <source>
        <dbReference type="ARBA" id="ARBA00009288"/>
    </source>
</evidence>
<dbReference type="GO" id="GO:0046872">
    <property type="term" value="F:metal ion binding"/>
    <property type="evidence" value="ECO:0007669"/>
    <property type="project" value="UniProtKB-KW"/>
</dbReference>
<dbReference type="RefSeq" id="WP_183351917.1">
    <property type="nucleotide sequence ID" value="NZ_JACHEO010000019.1"/>
</dbReference>
<dbReference type="EMBL" id="JACHEO010000019">
    <property type="protein sequence ID" value="MBB5349105.1"/>
    <property type="molecule type" value="Genomic_DNA"/>
</dbReference>
<dbReference type="GO" id="GO:0030288">
    <property type="term" value="C:outer membrane-bounded periplasmic space"/>
    <property type="evidence" value="ECO:0007669"/>
    <property type="project" value="TreeGrafter"/>
</dbReference>
<dbReference type="SUPFAM" id="SSF48695">
    <property type="entry name" value="Multiheme cytochromes"/>
    <property type="match status" value="1"/>
</dbReference>
<dbReference type="PANTHER" id="PTHR30633">
    <property type="entry name" value="CYTOCHROME C-552 RESPIRATORY NITRITE REDUCTASE"/>
    <property type="match status" value="1"/>
</dbReference>
<dbReference type="InterPro" id="IPR003321">
    <property type="entry name" value="Cyt_c552"/>
</dbReference>
<keyword evidence="13" id="KW-1185">Reference proteome</keyword>
<evidence type="ECO:0000256" key="4">
    <source>
        <dbReference type="ARBA" id="ARBA00022617"/>
    </source>
</evidence>
<comment type="caution">
    <text evidence="12">The sequence shown here is derived from an EMBL/GenBank/DDBJ whole genome shotgun (WGS) entry which is preliminary data.</text>
</comment>
<evidence type="ECO:0000256" key="9">
    <source>
        <dbReference type="ARBA" id="ARBA00023004"/>
    </source>
</evidence>
<protein>
    <recommendedName>
        <fullName evidence="3">nitrite reductase (cytochrome; ammonia-forming)</fullName>
        <ecNumber evidence="3">1.7.2.2</ecNumber>
    </recommendedName>
</protein>
<keyword evidence="6 11" id="KW-0732">Signal</keyword>
<evidence type="ECO:0000256" key="3">
    <source>
        <dbReference type="ARBA" id="ARBA00011887"/>
    </source>
</evidence>
<dbReference type="Pfam" id="PF02335">
    <property type="entry name" value="Cytochrom_C552"/>
    <property type="match status" value="1"/>
</dbReference>
<dbReference type="GO" id="GO:0019645">
    <property type="term" value="P:anaerobic electron transport chain"/>
    <property type="evidence" value="ECO:0007669"/>
    <property type="project" value="TreeGrafter"/>
</dbReference>
<evidence type="ECO:0000256" key="1">
    <source>
        <dbReference type="ARBA" id="ARBA00004196"/>
    </source>
</evidence>
<evidence type="ECO:0000313" key="12">
    <source>
        <dbReference type="EMBL" id="MBB5349105.1"/>
    </source>
</evidence>
<dbReference type="PROSITE" id="PS51257">
    <property type="entry name" value="PROKAR_LIPOPROTEIN"/>
    <property type="match status" value="1"/>
</dbReference>
<dbReference type="GO" id="GO:0042279">
    <property type="term" value="F:nitrite reductase (cytochrome, ammonia-forming) activity"/>
    <property type="evidence" value="ECO:0007669"/>
    <property type="project" value="UniProtKB-EC"/>
</dbReference>
<dbReference type="Gene3D" id="1.20.140.10">
    <property type="entry name" value="Butyryl-CoA Dehydrogenase, subunit A, domain 3"/>
    <property type="match status" value="1"/>
</dbReference>
<comment type="catalytic activity">
    <reaction evidence="10">
        <text>6 Fe(III)-[cytochrome c] + NH4(+) + 2 H2O = 6 Fe(II)-[cytochrome c] + nitrite + 8 H(+)</text>
        <dbReference type="Rhea" id="RHEA:13089"/>
        <dbReference type="Rhea" id="RHEA-COMP:10350"/>
        <dbReference type="Rhea" id="RHEA-COMP:14399"/>
        <dbReference type="ChEBI" id="CHEBI:15377"/>
        <dbReference type="ChEBI" id="CHEBI:15378"/>
        <dbReference type="ChEBI" id="CHEBI:16301"/>
        <dbReference type="ChEBI" id="CHEBI:28938"/>
        <dbReference type="ChEBI" id="CHEBI:29033"/>
        <dbReference type="ChEBI" id="CHEBI:29034"/>
        <dbReference type="EC" id="1.7.2.2"/>
    </reaction>
</comment>
<comment type="similarity">
    <text evidence="2">Belongs to the cytochrome c-552 family.</text>
</comment>
<keyword evidence="9" id="KW-0408">Iron</keyword>
<evidence type="ECO:0000256" key="6">
    <source>
        <dbReference type="ARBA" id="ARBA00022729"/>
    </source>
</evidence>
<keyword evidence="7" id="KW-0106">Calcium</keyword>
<dbReference type="CDD" id="cd00548">
    <property type="entry name" value="NrfA-like"/>
    <property type="match status" value="1"/>
</dbReference>
<organism evidence="12 13">
    <name type="scientific">Desulfoprunum benzoelyticum</name>
    <dbReference type="NCBI Taxonomy" id="1506996"/>
    <lineage>
        <taxon>Bacteria</taxon>
        <taxon>Pseudomonadati</taxon>
        <taxon>Thermodesulfobacteriota</taxon>
        <taxon>Desulfobulbia</taxon>
        <taxon>Desulfobulbales</taxon>
        <taxon>Desulfobulbaceae</taxon>
        <taxon>Desulfoprunum</taxon>
    </lineage>
</organism>
<evidence type="ECO:0000256" key="8">
    <source>
        <dbReference type="ARBA" id="ARBA00023002"/>
    </source>
</evidence>
<evidence type="ECO:0000256" key="11">
    <source>
        <dbReference type="SAM" id="SignalP"/>
    </source>
</evidence>
<evidence type="ECO:0000256" key="7">
    <source>
        <dbReference type="ARBA" id="ARBA00022837"/>
    </source>
</evidence>
<dbReference type="GO" id="GO:0020037">
    <property type="term" value="F:heme binding"/>
    <property type="evidence" value="ECO:0007669"/>
    <property type="project" value="TreeGrafter"/>
</dbReference>
<reference evidence="12 13" key="1">
    <citation type="submission" date="2020-08" db="EMBL/GenBank/DDBJ databases">
        <title>Genomic Encyclopedia of Type Strains, Phase IV (KMG-IV): sequencing the most valuable type-strain genomes for metagenomic binning, comparative biology and taxonomic classification.</title>
        <authorList>
            <person name="Goeker M."/>
        </authorList>
    </citation>
    <scope>NUCLEOTIDE SEQUENCE [LARGE SCALE GENOMIC DNA]</scope>
    <source>
        <strain evidence="12 13">DSM 28570</strain>
    </source>
</reference>
<feature type="signal peptide" evidence="11">
    <location>
        <begin position="1"/>
        <end position="29"/>
    </location>
</feature>
<dbReference type="EC" id="1.7.2.2" evidence="3"/>